<dbReference type="OrthoDB" id="9981310at2759"/>
<proteinExistence type="predicted"/>
<keyword evidence="1" id="KW-1133">Transmembrane helix</keyword>
<evidence type="ECO:0000256" key="1">
    <source>
        <dbReference type="SAM" id="Phobius"/>
    </source>
</evidence>
<dbReference type="AlphaFoldDB" id="B3G3W7"/>
<evidence type="ECO:0000313" key="2">
    <source>
        <dbReference type="EMBL" id="ACD88938.1"/>
    </source>
</evidence>
<reference evidence="2" key="1">
    <citation type="journal article" date="2009" name="Mol. Biol. Evol.">
        <title>Degenerate tetraploidy was established before bdelloid rotifer families diverged.</title>
        <authorList>
            <person name="Hur J.H."/>
            <person name="Van Doninck K."/>
            <person name="Mandigo M.L."/>
            <person name="Meselson M."/>
        </authorList>
    </citation>
    <scope>NUCLEOTIDE SEQUENCE</scope>
</reference>
<name>B3G3W7_ADIVA</name>
<keyword evidence="1" id="KW-0812">Transmembrane</keyword>
<sequence>MIDECSFRRYNIDQKFVFKFRFTLSYRRLSLCITTFIFIFFLWLSYTSTANYKNNEKVKLLPKNSMPTLARVLYLFLCENQVEIDTYMQIFPSISADAVFYCWRENCNSSRFRSSKHIYVNTWSSETKRNEKLISLESISTYYYVQSRIFIINEKQLKIKEKLTWTTARNQLYELALNEERKQNWRWAYYNFADGDVHTACPLADQLLTNKTIVDYGKNEEYLFASHFYSFISLTTMISGEEKCFLLFDAFLLSISPAIATISGTSGPMAYSGLLTQIVYHIDAMFNAIHRDALQFLLPYCPRYDRRSWWTSQAIFVYRSLCLYGHIITFDGIHIVQQNHRLYPRIGDPWTMDDDMNLVPNYLLPLKHYMKQSRFVSPLVLHHYAGWNLRLASETCRYNHTAMTIDTCLVHGNNVPK</sequence>
<dbReference type="EMBL" id="EU637017">
    <property type="protein sequence ID" value="ACD88938.1"/>
    <property type="molecule type" value="Genomic_DNA"/>
</dbReference>
<protein>
    <submittedName>
        <fullName evidence="2">Uncharacterized protein</fullName>
    </submittedName>
</protein>
<keyword evidence="1" id="KW-0472">Membrane</keyword>
<accession>B3G3W7</accession>
<feature type="transmembrane region" description="Helical" evidence="1">
    <location>
        <begin position="29"/>
        <end position="46"/>
    </location>
</feature>
<organism evidence="2">
    <name type="scientific">Adineta vaga</name>
    <name type="common">Rotifer</name>
    <name type="synonym">Callidina vaga</name>
    <dbReference type="NCBI Taxonomy" id="104782"/>
    <lineage>
        <taxon>Eukaryota</taxon>
        <taxon>Metazoa</taxon>
        <taxon>Spiralia</taxon>
        <taxon>Gnathifera</taxon>
        <taxon>Rotifera</taxon>
        <taxon>Eurotatoria</taxon>
        <taxon>Bdelloidea</taxon>
        <taxon>Adinetida</taxon>
        <taxon>Adinetidae</taxon>
        <taxon>Adineta</taxon>
    </lineage>
</organism>